<dbReference type="EMBL" id="BMWP01000021">
    <property type="protein sequence ID" value="GGW41867.1"/>
    <property type="molecule type" value="Genomic_DNA"/>
</dbReference>
<sequence>MKYLLLAIGFFLGLMGCAKPEKMSLINALDIENTTKETDWRMDIYNSICFLMLDFESE</sequence>
<dbReference type="Proteomes" id="UP000634668">
    <property type="component" value="Unassembled WGS sequence"/>
</dbReference>
<keyword evidence="2" id="KW-1185">Reference proteome</keyword>
<evidence type="ECO:0000313" key="1">
    <source>
        <dbReference type="EMBL" id="GGW41867.1"/>
    </source>
</evidence>
<organism evidence="1 2">
    <name type="scientific">Arenibacter certesii</name>
    <dbReference type="NCBI Taxonomy" id="228955"/>
    <lineage>
        <taxon>Bacteria</taxon>
        <taxon>Pseudomonadati</taxon>
        <taxon>Bacteroidota</taxon>
        <taxon>Flavobacteriia</taxon>
        <taxon>Flavobacteriales</taxon>
        <taxon>Flavobacteriaceae</taxon>
        <taxon>Arenibacter</taxon>
    </lineage>
</organism>
<comment type="caution">
    <text evidence="1">The sequence shown here is derived from an EMBL/GenBank/DDBJ whole genome shotgun (WGS) entry which is preliminary data.</text>
</comment>
<reference evidence="1" key="1">
    <citation type="journal article" date="2014" name="Int. J. Syst. Evol. Microbiol.">
        <title>Complete genome sequence of Corynebacterium casei LMG S-19264T (=DSM 44701T), isolated from a smear-ripened cheese.</title>
        <authorList>
            <consortium name="US DOE Joint Genome Institute (JGI-PGF)"/>
            <person name="Walter F."/>
            <person name="Albersmeier A."/>
            <person name="Kalinowski J."/>
            <person name="Ruckert C."/>
        </authorList>
    </citation>
    <scope>NUCLEOTIDE SEQUENCE</scope>
    <source>
        <strain evidence="1">KCTC 12113</strain>
    </source>
</reference>
<dbReference type="RefSeq" id="WP_157373898.1">
    <property type="nucleotide sequence ID" value="NZ_BMWP01000021.1"/>
</dbReference>
<accession>A0A918MPM2</accession>
<proteinExistence type="predicted"/>
<protein>
    <submittedName>
        <fullName evidence="1">Uncharacterized protein</fullName>
    </submittedName>
</protein>
<name>A0A918MPM2_9FLAO</name>
<reference evidence="1" key="2">
    <citation type="submission" date="2020-09" db="EMBL/GenBank/DDBJ databases">
        <authorList>
            <person name="Sun Q."/>
            <person name="Kim S."/>
        </authorList>
    </citation>
    <scope>NUCLEOTIDE SEQUENCE</scope>
    <source>
        <strain evidence="1">KCTC 12113</strain>
    </source>
</reference>
<evidence type="ECO:0000313" key="2">
    <source>
        <dbReference type="Proteomes" id="UP000634668"/>
    </source>
</evidence>
<dbReference type="AlphaFoldDB" id="A0A918MPM2"/>
<gene>
    <name evidence="1" type="ORF">GCM10007383_28120</name>
</gene>
<dbReference type="PROSITE" id="PS51257">
    <property type="entry name" value="PROKAR_LIPOPROTEIN"/>
    <property type="match status" value="1"/>
</dbReference>